<dbReference type="InterPro" id="IPR050466">
    <property type="entry name" value="Carboxylest/Gibb_receptor"/>
</dbReference>
<keyword evidence="2" id="KW-0378">Hydrolase</keyword>
<dbReference type="Gene3D" id="3.40.50.1820">
    <property type="entry name" value="alpha/beta hydrolase"/>
    <property type="match status" value="1"/>
</dbReference>
<dbReference type="EMBL" id="KZ824419">
    <property type="protein sequence ID" value="RAL06088.1"/>
    <property type="molecule type" value="Genomic_DNA"/>
</dbReference>
<dbReference type="InterPro" id="IPR013094">
    <property type="entry name" value="AB_hydrolase_3"/>
</dbReference>
<dbReference type="InterPro" id="IPR029058">
    <property type="entry name" value="AB_hydrolase_fold"/>
</dbReference>
<keyword evidence="3" id="KW-1185">Reference proteome</keyword>
<organism evidence="2 3">
    <name type="scientific">Aspergillus ibericus CBS 121593</name>
    <dbReference type="NCBI Taxonomy" id="1448316"/>
    <lineage>
        <taxon>Eukaryota</taxon>
        <taxon>Fungi</taxon>
        <taxon>Dikarya</taxon>
        <taxon>Ascomycota</taxon>
        <taxon>Pezizomycotina</taxon>
        <taxon>Eurotiomycetes</taxon>
        <taxon>Eurotiomycetidae</taxon>
        <taxon>Eurotiales</taxon>
        <taxon>Aspergillaceae</taxon>
        <taxon>Aspergillus</taxon>
        <taxon>Aspergillus subgen. Circumdati</taxon>
    </lineage>
</organism>
<dbReference type="PANTHER" id="PTHR23024:SF339">
    <property type="entry name" value="ALPHA_BETA HYDROLASE FOLD-3 DOMAIN-CONTAINING PROTEIN"/>
    <property type="match status" value="1"/>
</dbReference>
<dbReference type="STRING" id="1448316.A0A395HGH6"/>
<proteinExistence type="predicted"/>
<dbReference type="GO" id="GO:0016787">
    <property type="term" value="F:hydrolase activity"/>
    <property type="evidence" value="ECO:0007669"/>
    <property type="project" value="UniProtKB-KW"/>
</dbReference>
<dbReference type="AlphaFoldDB" id="A0A395HGH6"/>
<dbReference type="RefSeq" id="XP_025580415.1">
    <property type="nucleotide sequence ID" value="XM_025716451.1"/>
</dbReference>
<dbReference type="PANTHER" id="PTHR23024">
    <property type="entry name" value="ARYLACETAMIDE DEACETYLASE"/>
    <property type="match status" value="1"/>
</dbReference>
<accession>A0A395HGH6</accession>
<evidence type="ECO:0000259" key="1">
    <source>
        <dbReference type="Pfam" id="PF07859"/>
    </source>
</evidence>
<sequence length="327" mass="36096">MHSPLVENRLAGFDLVQANYKTIGDHGIRADFLIPQSNYTGKRPIIIRFHGGGFITGDSLFMEWFPQYLFDIAKEHNAVIVSPNYRLMPEATSLEIFDDVEDFWVWLHSPAVAELLSSHPTPTKLDLSRIITAGESAGGALSLCLALAHPDEIRAGTASFPNLIETTAQTEAPRLSGLSPDEADRLVDEAIERANRGEIRSSGMVPDRLDLMLAAIETGRNIKLYERGTEKDPRRALRHPMVRLDESDLKLPRGGLSIRHGQDDPIVPPVISQTFVDKARAALKGKPGGDKIALALQPGSHGFEGNTRSDEAWLQENLRVALEAWLE</sequence>
<dbReference type="GeneID" id="37221316"/>
<dbReference type="Pfam" id="PF07859">
    <property type="entry name" value="Abhydrolase_3"/>
    <property type="match status" value="1"/>
</dbReference>
<dbReference type="Proteomes" id="UP000249402">
    <property type="component" value="Unassembled WGS sequence"/>
</dbReference>
<evidence type="ECO:0000313" key="3">
    <source>
        <dbReference type="Proteomes" id="UP000249402"/>
    </source>
</evidence>
<dbReference type="VEuPathDB" id="FungiDB:BO80DRAFT_370477"/>
<dbReference type="SUPFAM" id="SSF53474">
    <property type="entry name" value="alpha/beta-Hydrolases"/>
    <property type="match status" value="1"/>
</dbReference>
<feature type="domain" description="Alpha/beta hydrolase fold-3" evidence="1">
    <location>
        <begin position="47"/>
        <end position="163"/>
    </location>
</feature>
<protein>
    <submittedName>
        <fullName evidence="2">Alpha/beta-hydrolase</fullName>
    </submittedName>
</protein>
<dbReference type="OrthoDB" id="19653at2759"/>
<reference evidence="2 3" key="1">
    <citation type="submission" date="2018-02" db="EMBL/GenBank/DDBJ databases">
        <title>The genomes of Aspergillus section Nigri reveals drivers in fungal speciation.</title>
        <authorList>
            <consortium name="DOE Joint Genome Institute"/>
            <person name="Vesth T.C."/>
            <person name="Nybo J."/>
            <person name="Theobald S."/>
            <person name="Brandl J."/>
            <person name="Frisvad J.C."/>
            <person name="Nielsen K.F."/>
            <person name="Lyhne E.K."/>
            <person name="Kogle M.E."/>
            <person name="Kuo A."/>
            <person name="Riley R."/>
            <person name="Clum A."/>
            <person name="Nolan M."/>
            <person name="Lipzen A."/>
            <person name="Salamov A."/>
            <person name="Henrissat B."/>
            <person name="Wiebenga A."/>
            <person name="De vries R.P."/>
            <person name="Grigoriev I.V."/>
            <person name="Mortensen U.H."/>
            <person name="Andersen M.R."/>
            <person name="Baker S.E."/>
        </authorList>
    </citation>
    <scope>NUCLEOTIDE SEQUENCE [LARGE SCALE GENOMIC DNA]</scope>
    <source>
        <strain evidence="2 3">CBS 121593</strain>
    </source>
</reference>
<gene>
    <name evidence="2" type="ORF">BO80DRAFT_370477</name>
</gene>
<name>A0A395HGH6_9EURO</name>
<evidence type="ECO:0000313" key="2">
    <source>
        <dbReference type="EMBL" id="RAL06088.1"/>
    </source>
</evidence>